<dbReference type="AlphaFoldDB" id="A0A497XP72"/>
<evidence type="ECO:0000256" key="1">
    <source>
        <dbReference type="ARBA" id="ARBA00044755"/>
    </source>
</evidence>
<proteinExistence type="inferred from homology"/>
<comment type="similarity">
    <text evidence="1">Belongs to the bactofilin family.</text>
</comment>
<organism evidence="2 3">
    <name type="scientific">Hydrogenivirga caldilitoris</name>
    <dbReference type="NCBI Taxonomy" id="246264"/>
    <lineage>
        <taxon>Bacteria</taxon>
        <taxon>Pseudomonadati</taxon>
        <taxon>Aquificota</taxon>
        <taxon>Aquificia</taxon>
        <taxon>Aquificales</taxon>
        <taxon>Aquificaceae</taxon>
        <taxon>Hydrogenivirga</taxon>
    </lineage>
</organism>
<sequence>MFGGKKESFKAIEAADVNTLIGEGCTFEGNLNLSTSTRIDGRVKGNIKSEGTLVIGETGRVEGDIQCTEILIYGTVNGNVDAQRIELKKGAALSGDVRAEVFVIEEGATYNGHCSMGRVTLPETSEIKIPD</sequence>
<name>A0A497XP72_9AQUI</name>
<comment type="caution">
    <text evidence="2">The sequence shown here is derived from an EMBL/GenBank/DDBJ whole genome shotgun (WGS) entry which is preliminary data.</text>
</comment>
<dbReference type="Proteomes" id="UP000267841">
    <property type="component" value="Unassembled WGS sequence"/>
</dbReference>
<accession>A0A497XP72</accession>
<protein>
    <submittedName>
        <fullName evidence="2">Cytoskeletal protein CcmA (Bactofilin family)</fullName>
    </submittedName>
</protein>
<keyword evidence="3" id="KW-1185">Reference proteome</keyword>
<dbReference type="Pfam" id="PF04519">
    <property type="entry name" value="Bactofilin"/>
    <property type="match status" value="1"/>
</dbReference>
<dbReference type="PANTHER" id="PTHR35024">
    <property type="entry name" value="HYPOTHETICAL CYTOSOLIC PROTEIN"/>
    <property type="match status" value="1"/>
</dbReference>
<reference evidence="2 3" key="1">
    <citation type="submission" date="2018-10" db="EMBL/GenBank/DDBJ databases">
        <title>Genomic Encyclopedia of Archaeal and Bacterial Type Strains, Phase II (KMG-II): from individual species to whole genera.</title>
        <authorList>
            <person name="Goeker M."/>
        </authorList>
    </citation>
    <scope>NUCLEOTIDE SEQUENCE [LARGE SCALE GENOMIC DNA]</scope>
    <source>
        <strain evidence="2 3">DSM 16510</strain>
    </source>
</reference>
<dbReference type="OrthoDB" id="8903691at2"/>
<dbReference type="RefSeq" id="WP_121010934.1">
    <property type="nucleotide sequence ID" value="NZ_RCCJ01000001.1"/>
</dbReference>
<gene>
    <name evidence="2" type="ORF">BCF55_1028</name>
</gene>
<dbReference type="EMBL" id="RCCJ01000001">
    <property type="protein sequence ID" value="RLJ70745.1"/>
    <property type="molecule type" value="Genomic_DNA"/>
</dbReference>
<evidence type="ECO:0000313" key="3">
    <source>
        <dbReference type="Proteomes" id="UP000267841"/>
    </source>
</evidence>
<evidence type="ECO:0000313" key="2">
    <source>
        <dbReference type="EMBL" id="RLJ70745.1"/>
    </source>
</evidence>
<dbReference type="PANTHER" id="PTHR35024:SF4">
    <property type="entry name" value="POLYMER-FORMING CYTOSKELETAL PROTEIN"/>
    <property type="match status" value="1"/>
</dbReference>
<dbReference type="InterPro" id="IPR007607">
    <property type="entry name" value="BacA/B"/>
</dbReference>